<comment type="caution">
    <text evidence="1">The sequence shown here is derived from an EMBL/GenBank/DDBJ whole genome shotgun (WGS) entry which is preliminary data.</text>
</comment>
<evidence type="ECO:0008006" key="3">
    <source>
        <dbReference type="Google" id="ProtNLM"/>
    </source>
</evidence>
<name>A0A833GXV8_9LEPT</name>
<dbReference type="EMBL" id="WBUI01000034">
    <property type="protein sequence ID" value="KAB2929258.1"/>
    <property type="molecule type" value="Genomic_DNA"/>
</dbReference>
<accession>A0A833GXV8</accession>
<reference evidence="1 2" key="1">
    <citation type="submission" date="2019-10" db="EMBL/GenBank/DDBJ databases">
        <title>Extracellular Electron Transfer in a Candidatus Methanoperedens spp. Enrichment Culture.</title>
        <authorList>
            <person name="Berger S."/>
            <person name="Rangel Shaw D."/>
            <person name="Berben T."/>
            <person name="In 'T Zandt M."/>
            <person name="Frank J."/>
            <person name="Reimann J."/>
            <person name="Jetten M.S.M."/>
            <person name="Welte C.U."/>
        </authorList>
    </citation>
    <scope>NUCLEOTIDE SEQUENCE [LARGE SCALE GENOMIC DNA]</scope>
    <source>
        <strain evidence="1">SB12</strain>
    </source>
</reference>
<proteinExistence type="predicted"/>
<dbReference type="Proteomes" id="UP000460298">
    <property type="component" value="Unassembled WGS sequence"/>
</dbReference>
<sequence>MGISKPKLDDKNYKDFIQEMISVIPRYNPSWTNFNPTDPGIMLLELFAYLADQTLYRANRVPEASYAKMLRIMGVDLAEGESLISGIRRARLLLEERYRAITADDFIYLIQSRMEEIQKGLFGRALVMNNVDMSYISSSDTLEDIAEPGHISLIVIPNVTEDTLIYCDAASLPAPVPSSALLADIYGYLQNRRLVSTTLHVVGPSFVKIDVSADIVLTENAEAMRTIESAVQSIREYFDPVAGGPEGSGWPPGRSFHRSELYQLLEMTDGVDHVERTSILVAGNPSAPDATLKPWELISMGAVNLQVIH</sequence>
<protein>
    <recommendedName>
        <fullName evidence="3">Baseplate protein J-like domain-containing protein</fullName>
    </recommendedName>
</protein>
<evidence type="ECO:0000313" key="1">
    <source>
        <dbReference type="EMBL" id="KAB2929258.1"/>
    </source>
</evidence>
<gene>
    <name evidence="1" type="ORF">F9K24_20355</name>
</gene>
<organism evidence="1 2">
    <name type="scientific">Leptonema illini</name>
    <dbReference type="NCBI Taxonomy" id="183"/>
    <lineage>
        <taxon>Bacteria</taxon>
        <taxon>Pseudomonadati</taxon>
        <taxon>Spirochaetota</taxon>
        <taxon>Spirochaetia</taxon>
        <taxon>Leptospirales</taxon>
        <taxon>Leptospiraceae</taxon>
        <taxon>Leptonema</taxon>
    </lineage>
</organism>
<dbReference type="AlphaFoldDB" id="A0A833GXV8"/>
<evidence type="ECO:0000313" key="2">
    <source>
        <dbReference type="Proteomes" id="UP000460298"/>
    </source>
</evidence>